<dbReference type="InterPro" id="IPR029016">
    <property type="entry name" value="GAF-like_dom_sf"/>
</dbReference>
<dbReference type="CDD" id="cd01949">
    <property type="entry name" value="GGDEF"/>
    <property type="match status" value="1"/>
</dbReference>
<feature type="coiled-coil region" evidence="2">
    <location>
        <begin position="397"/>
        <end position="431"/>
    </location>
</feature>
<dbReference type="PROSITE" id="PS50887">
    <property type="entry name" value="GGDEF"/>
    <property type="match status" value="1"/>
</dbReference>
<dbReference type="InterPro" id="IPR029787">
    <property type="entry name" value="Nucleotide_cyclase"/>
</dbReference>
<evidence type="ECO:0000313" key="7">
    <source>
        <dbReference type="Proteomes" id="UP000029085"/>
    </source>
</evidence>
<evidence type="ECO:0000256" key="3">
    <source>
        <dbReference type="SAM" id="MobiDB-lite"/>
    </source>
</evidence>
<evidence type="ECO:0008006" key="8">
    <source>
        <dbReference type="Google" id="ProtNLM"/>
    </source>
</evidence>
<dbReference type="SUPFAM" id="SSF55781">
    <property type="entry name" value="GAF domain-like"/>
    <property type="match status" value="2"/>
</dbReference>
<dbReference type="Gene3D" id="3.30.450.40">
    <property type="match status" value="2"/>
</dbReference>
<dbReference type="Pfam" id="PF13185">
    <property type="entry name" value="GAF_2"/>
    <property type="match status" value="2"/>
</dbReference>
<evidence type="ECO:0000259" key="5">
    <source>
        <dbReference type="PROSITE" id="PS50887"/>
    </source>
</evidence>
<evidence type="ECO:0000256" key="2">
    <source>
        <dbReference type="SAM" id="Coils"/>
    </source>
</evidence>
<dbReference type="SMART" id="SM00065">
    <property type="entry name" value="GAF"/>
    <property type="match status" value="2"/>
</dbReference>
<dbReference type="SMART" id="SM00267">
    <property type="entry name" value="GGDEF"/>
    <property type="match status" value="1"/>
</dbReference>
<dbReference type="InterPro" id="IPR003018">
    <property type="entry name" value="GAF"/>
</dbReference>
<organism evidence="6 7">
    <name type="scientific">Arenimonas donghaensis DSM 18148 = HO3-R19</name>
    <dbReference type="NCBI Taxonomy" id="1121014"/>
    <lineage>
        <taxon>Bacteria</taxon>
        <taxon>Pseudomonadati</taxon>
        <taxon>Pseudomonadota</taxon>
        <taxon>Gammaproteobacteria</taxon>
        <taxon>Lysobacterales</taxon>
        <taxon>Lysobacteraceae</taxon>
        <taxon>Arenimonas</taxon>
    </lineage>
</organism>
<dbReference type="InterPro" id="IPR001633">
    <property type="entry name" value="EAL_dom"/>
</dbReference>
<dbReference type="PANTHER" id="PTHR33121:SF70">
    <property type="entry name" value="SIGNALING PROTEIN YKOW"/>
    <property type="match status" value="1"/>
</dbReference>
<dbReference type="InterPro" id="IPR050706">
    <property type="entry name" value="Cyclic-di-GMP_PDE-like"/>
</dbReference>
<feature type="compositionally biased region" description="Low complexity" evidence="3">
    <location>
        <begin position="1"/>
        <end position="19"/>
    </location>
</feature>
<dbReference type="PATRIC" id="fig|1121014.3.peg.1932"/>
<feature type="region of interest" description="Disordered" evidence="3">
    <location>
        <begin position="1"/>
        <end position="20"/>
    </location>
</feature>
<dbReference type="Pfam" id="PF00990">
    <property type="entry name" value="GGDEF"/>
    <property type="match status" value="1"/>
</dbReference>
<dbReference type="OrthoDB" id="9804951at2"/>
<reference evidence="7" key="1">
    <citation type="submission" date="2013-08" db="EMBL/GenBank/DDBJ databases">
        <title>Genome sequencing of Arenimonas donghaensis.</title>
        <authorList>
            <person name="Chen F."/>
            <person name="Wang G."/>
        </authorList>
    </citation>
    <scope>NUCLEOTIDE SEQUENCE [LARGE SCALE GENOMIC DNA]</scope>
    <source>
        <strain evidence="7">HO3-R19</strain>
    </source>
</reference>
<dbReference type="Gene3D" id="3.30.70.270">
    <property type="match status" value="1"/>
</dbReference>
<dbReference type="EMBL" id="AVCJ01000023">
    <property type="protein sequence ID" value="KFL36293.1"/>
    <property type="molecule type" value="Genomic_DNA"/>
</dbReference>
<gene>
    <name evidence="6" type="ORF">N788_05220</name>
</gene>
<dbReference type="SUPFAM" id="SSF55073">
    <property type="entry name" value="Nucleotide cyclase"/>
    <property type="match status" value="1"/>
</dbReference>
<dbReference type="Gene3D" id="3.20.20.450">
    <property type="entry name" value="EAL domain"/>
    <property type="match status" value="1"/>
</dbReference>
<dbReference type="Proteomes" id="UP000029085">
    <property type="component" value="Unassembled WGS sequence"/>
</dbReference>
<name>A0A087MHE0_9GAMM</name>
<dbReference type="GO" id="GO:0071111">
    <property type="term" value="F:cyclic-guanylate-specific phosphodiesterase activity"/>
    <property type="evidence" value="ECO:0007669"/>
    <property type="project" value="InterPro"/>
</dbReference>
<protein>
    <recommendedName>
        <fullName evidence="8">Diguanylate cyclase</fullName>
    </recommendedName>
</protein>
<keyword evidence="2" id="KW-0175">Coiled coil</keyword>
<dbReference type="InterPro" id="IPR035919">
    <property type="entry name" value="EAL_sf"/>
</dbReference>
<feature type="domain" description="GGDEF" evidence="5">
    <location>
        <begin position="481"/>
        <end position="614"/>
    </location>
</feature>
<sequence length="877" mass="98549">MKPRSPHSSSAATTTPPRAEALRLRADDPAELAAEVQRLRVDVERLGRAERLQRALFAISDIASSGEDTATVMRGLHEIVGRLMYAENFYIVRYAPETDTMRFIYFADSHDPIQPDPDEEIPAEEMGNSLTLALIRHGKPVLGPSADVRTQLGVGRDETLGPDSEDWLGVPMVDEGVVRGAVVVQSYDPDSRYSEDDRALLGYVAQHILTALARRDAQEELERRVDERTSELREQVAERERSERLQAALFRIAEQAGRSESIEVFYAEVHGIVSALLDARNFFIALLTPDGQELDFPYSVDERDQARPRRKLARGLTEYVLASGEPLLTDRDGIHSLVAQGKVQSFGTPSVCWLGVPLQIEGAVAGVIAVQSYTPDYLYTKRDQELLSFVSFHIAQALERRQAHESLREAYAELEQRVASRTSELADTNRELLDQISVRERMEHKLKHEAMHDTLTGLPNRSHLLGRMGMALSRYRHDPDQLFAVLFLDLDRFKVVNDSVGHLVGDELLKEAARRIGRCVRDPDMVARLGGDEFAIVLDYISSADDAVAVADRVIRSLAEPMRIAGKELYTSASIGIAMVDPRYRSPEELLRDADVAMYRAKATGRQRYAIFDEQLHEAALKLLELEGDLRRALQRHEFVPHYQPILSLADGQLVGFEALMRWHHPERGLCMPGEFLGTAEETGSLEHMDWQIYEHVCQDIRRLSVGRAYVTLNVSPRHLRASDFDQRLLELMSRHDVRPANLRLEVTEGALMEQPEQVQACLGRLREVGVMTLLDDFGTGYSSLSYLHRFPLHGLKIDRSFVHELRSGESGGSTAIVRAIRLLADSLGLEVIAEGIETEEQRYQLRLLGLSLGQGYLFSRPASIDQILERYGLATA</sequence>
<dbReference type="RefSeq" id="WP_051924548.1">
    <property type="nucleotide sequence ID" value="NZ_AVCJ01000023.1"/>
</dbReference>
<comment type="cofactor">
    <cofactor evidence="1">
        <name>Mg(2+)</name>
        <dbReference type="ChEBI" id="CHEBI:18420"/>
    </cofactor>
</comment>
<dbReference type="InterPro" id="IPR000160">
    <property type="entry name" value="GGDEF_dom"/>
</dbReference>
<evidence type="ECO:0000259" key="4">
    <source>
        <dbReference type="PROSITE" id="PS50883"/>
    </source>
</evidence>
<feature type="domain" description="EAL" evidence="4">
    <location>
        <begin position="623"/>
        <end position="876"/>
    </location>
</feature>
<dbReference type="AlphaFoldDB" id="A0A087MHE0"/>
<dbReference type="FunFam" id="3.30.70.270:FF:000001">
    <property type="entry name" value="Diguanylate cyclase domain protein"/>
    <property type="match status" value="1"/>
</dbReference>
<dbReference type="InterPro" id="IPR043128">
    <property type="entry name" value="Rev_trsase/Diguanyl_cyclase"/>
</dbReference>
<evidence type="ECO:0000313" key="6">
    <source>
        <dbReference type="EMBL" id="KFL36293.1"/>
    </source>
</evidence>
<dbReference type="STRING" id="1121014.N788_05220"/>
<comment type="caution">
    <text evidence="6">The sequence shown here is derived from an EMBL/GenBank/DDBJ whole genome shotgun (WGS) entry which is preliminary data.</text>
</comment>
<keyword evidence="7" id="KW-1185">Reference proteome</keyword>
<dbReference type="NCBIfam" id="TIGR00254">
    <property type="entry name" value="GGDEF"/>
    <property type="match status" value="1"/>
</dbReference>
<dbReference type="PROSITE" id="PS50883">
    <property type="entry name" value="EAL"/>
    <property type="match status" value="1"/>
</dbReference>
<dbReference type="Pfam" id="PF00563">
    <property type="entry name" value="EAL"/>
    <property type="match status" value="1"/>
</dbReference>
<accession>A0A087MHE0</accession>
<proteinExistence type="predicted"/>
<dbReference type="SUPFAM" id="SSF141868">
    <property type="entry name" value="EAL domain-like"/>
    <property type="match status" value="1"/>
</dbReference>
<evidence type="ECO:0000256" key="1">
    <source>
        <dbReference type="ARBA" id="ARBA00001946"/>
    </source>
</evidence>
<dbReference type="PANTHER" id="PTHR33121">
    <property type="entry name" value="CYCLIC DI-GMP PHOSPHODIESTERASE PDEF"/>
    <property type="match status" value="1"/>
</dbReference>
<dbReference type="SMART" id="SM00052">
    <property type="entry name" value="EAL"/>
    <property type="match status" value="1"/>
</dbReference>
<dbReference type="CDD" id="cd01948">
    <property type="entry name" value="EAL"/>
    <property type="match status" value="1"/>
</dbReference>
<reference evidence="6 7" key="2">
    <citation type="journal article" date="2015" name="Stand. Genomic Sci.">
        <title>High quality draft genomic sequence of Arenimonas donghaensis DSM 18148(T).</title>
        <authorList>
            <person name="Chen F."/>
            <person name="Wang H."/>
            <person name="Cao Y."/>
            <person name="Li X."/>
            <person name="Wang G."/>
        </authorList>
    </citation>
    <scope>NUCLEOTIDE SEQUENCE [LARGE SCALE GENOMIC DNA]</scope>
    <source>
        <strain evidence="6 7">HO3-R19</strain>
    </source>
</reference>